<dbReference type="RefSeq" id="WP_367990694.1">
    <property type="nucleotide sequence ID" value="NZ_JBFPJR010000001.1"/>
</dbReference>
<gene>
    <name evidence="10" type="ORF">AB3X52_00525</name>
</gene>
<evidence type="ECO:0000256" key="4">
    <source>
        <dbReference type="ARBA" id="ARBA00022475"/>
    </source>
</evidence>
<dbReference type="InterPro" id="IPR027417">
    <property type="entry name" value="P-loop_NTPase"/>
</dbReference>
<dbReference type="InterPro" id="IPR003439">
    <property type="entry name" value="ABC_transporter-like_ATP-bd"/>
</dbReference>
<feature type="compositionally biased region" description="Low complexity" evidence="8">
    <location>
        <begin position="384"/>
        <end position="394"/>
    </location>
</feature>
<feature type="region of interest" description="Disordered" evidence="8">
    <location>
        <begin position="1"/>
        <end position="48"/>
    </location>
</feature>
<keyword evidence="7" id="KW-0472">Membrane</keyword>
<reference evidence="10 11" key="1">
    <citation type="submission" date="2024-07" db="EMBL/GenBank/DDBJ databases">
        <authorList>
            <person name="Lee S."/>
            <person name="Kang M."/>
        </authorList>
    </citation>
    <scope>NUCLEOTIDE SEQUENCE [LARGE SCALE GENOMIC DNA]</scope>
    <source>
        <strain evidence="10 11">DS6</strain>
    </source>
</reference>
<protein>
    <submittedName>
        <fullName evidence="10">ABC transporter ATP-binding protein</fullName>
    </submittedName>
</protein>
<evidence type="ECO:0000256" key="5">
    <source>
        <dbReference type="ARBA" id="ARBA00022741"/>
    </source>
</evidence>
<dbReference type="Pfam" id="PF00005">
    <property type="entry name" value="ABC_tran"/>
    <property type="match status" value="1"/>
</dbReference>
<keyword evidence="6 10" id="KW-0067">ATP-binding</keyword>
<accession>A0ABV3ST25</accession>
<comment type="similarity">
    <text evidence="2">Belongs to the ABC transporter superfamily.</text>
</comment>
<evidence type="ECO:0000256" key="7">
    <source>
        <dbReference type="ARBA" id="ARBA00023136"/>
    </source>
</evidence>
<keyword evidence="3" id="KW-0813">Transport</keyword>
<keyword evidence="5" id="KW-0547">Nucleotide-binding</keyword>
<evidence type="ECO:0000313" key="10">
    <source>
        <dbReference type="EMBL" id="MEX0426086.1"/>
    </source>
</evidence>
<keyword evidence="11" id="KW-1185">Reference proteome</keyword>
<organism evidence="10 11">
    <name type="scientific">Nocardioides eburneus</name>
    <dbReference type="NCBI Taxonomy" id="3231482"/>
    <lineage>
        <taxon>Bacteria</taxon>
        <taxon>Bacillati</taxon>
        <taxon>Actinomycetota</taxon>
        <taxon>Actinomycetes</taxon>
        <taxon>Propionibacteriales</taxon>
        <taxon>Nocardioidaceae</taxon>
        <taxon>Nocardioides</taxon>
    </lineage>
</organism>
<dbReference type="NCBIfam" id="TIGR01727">
    <property type="entry name" value="oligo_HPY"/>
    <property type="match status" value="1"/>
</dbReference>
<evidence type="ECO:0000256" key="6">
    <source>
        <dbReference type="ARBA" id="ARBA00022840"/>
    </source>
</evidence>
<dbReference type="EMBL" id="JBFPJR010000001">
    <property type="protein sequence ID" value="MEX0426086.1"/>
    <property type="molecule type" value="Genomic_DNA"/>
</dbReference>
<dbReference type="SUPFAM" id="SSF52540">
    <property type="entry name" value="P-loop containing nucleoside triphosphate hydrolases"/>
    <property type="match status" value="1"/>
</dbReference>
<evidence type="ECO:0000256" key="8">
    <source>
        <dbReference type="SAM" id="MobiDB-lite"/>
    </source>
</evidence>
<dbReference type="InterPro" id="IPR017871">
    <property type="entry name" value="ABC_transporter-like_CS"/>
</dbReference>
<dbReference type="Gene3D" id="3.40.50.300">
    <property type="entry name" value="P-loop containing nucleotide triphosphate hydrolases"/>
    <property type="match status" value="1"/>
</dbReference>
<name>A0ABV3ST25_9ACTN</name>
<proteinExistence type="inferred from homology"/>
<dbReference type="PROSITE" id="PS00211">
    <property type="entry name" value="ABC_TRANSPORTER_1"/>
    <property type="match status" value="1"/>
</dbReference>
<dbReference type="InterPro" id="IPR003593">
    <property type="entry name" value="AAA+_ATPase"/>
</dbReference>
<dbReference type="CDD" id="cd03257">
    <property type="entry name" value="ABC_NikE_OppD_transporters"/>
    <property type="match status" value="1"/>
</dbReference>
<dbReference type="PROSITE" id="PS50893">
    <property type="entry name" value="ABC_TRANSPORTER_2"/>
    <property type="match status" value="1"/>
</dbReference>
<keyword evidence="4" id="KW-1003">Cell membrane</keyword>
<dbReference type="PANTHER" id="PTHR43297:SF2">
    <property type="entry name" value="DIPEPTIDE TRANSPORT ATP-BINDING PROTEIN DPPD"/>
    <property type="match status" value="1"/>
</dbReference>
<dbReference type="InterPro" id="IPR050388">
    <property type="entry name" value="ABC_Ni/Peptide_Import"/>
</dbReference>
<dbReference type="PANTHER" id="PTHR43297">
    <property type="entry name" value="OLIGOPEPTIDE TRANSPORT ATP-BINDING PROTEIN APPD"/>
    <property type="match status" value="1"/>
</dbReference>
<evidence type="ECO:0000256" key="1">
    <source>
        <dbReference type="ARBA" id="ARBA00004202"/>
    </source>
</evidence>
<comment type="subcellular location">
    <subcellularLocation>
        <location evidence="1">Cell membrane</location>
        <topology evidence="1">Peripheral membrane protein</topology>
    </subcellularLocation>
</comment>
<feature type="domain" description="ABC transporter" evidence="9">
    <location>
        <begin position="51"/>
        <end position="303"/>
    </location>
</feature>
<evidence type="ECO:0000259" key="9">
    <source>
        <dbReference type="PROSITE" id="PS50893"/>
    </source>
</evidence>
<evidence type="ECO:0000256" key="3">
    <source>
        <dbReference type="ARBA" id="ARBA00022448"/>
    </source>
</evidence>
<dbReference type="Pfam" id="PF08352">
    <property type="entry name" value="oligo_HPY"/>
    <property type="match status" value="1"/>
</dbReference>
<dbReference type="InterPro" id="IPR013563">
    <property type="entry name" value="Oligopep_ABC_C"/>
</dbReference>
<evidence type="ECO:0000313" key="11">
    <source>
        <dbReference type="Proteomes" id="UP001556631"/>
    </source>
</evidence>
<sequence>MNASHETLSDLTGAPVATRGPAVAPEGLTVPGSRPSPRRKAGRGETREAVLEVTDLRVAFSREGRTVHAVNGLSYEVRAGEMLAIIGESGSGKSVSTRALMGLLPPSARVTGSARLGDTELVGMSEKAMRRLRGCDLAMVFQDPARSLNPTMRIGAQIVEAIRAHSERNGLDKKGAQARAIELLKLVRLPAPERRFHEYPHQLSGGMRQRVMIAIALAGDPKVLIADEATTALDVTTQAQIMELLVDLQERLGMAVIMISHDLGLAASYAQEVLVMYAGKAVEYAETEDLFSNVRMPYTRALLGAIPQLTTQAHSLLPVIGGQPPDLSALPQGCAFRPRCVNAQDDCAVAPTLDEHEPGHWFACWHPAESRRTPAAEAARNGSTAATGTPAATGNPLSKGGEA</sequence>
<feature type="compositionally biased region" description="Polar residues" evidence="8">
    <location>
        <begin position="1"/>
        <end position="10"/>
    </location>
</feature>
<dbReference type="GO" id="GO:0005524">
    <property type="term" value="F:ATP binding"/>
    <property type="evidence" value="ECO:0007669"/>
    <property type="project" value="UniProtKB-KW"/>
</dbReference>
<dbReference type="Proteomes" id="UP001556631">
    <property type="component" value="Unassembled WGS sequence"/>
</dbReference>
<evidence type="ECO:0000256" key="2">
    <source>
        <dbReference type="ARBA" id="ARBA00005417"/>
    </source>
</evidence>
<feature type="region of interest" description="Disordered" evidence="8">
    <location>
        <begin position="373"/>
        <end position="403"/>
    </location>
</feature>
<comment type="caution">
    <text evidence="10">The sequence shown here is derived from an EMBL/GenBank/DDBJ whole genome shotgun (WGS) entry which is preliminary data.</text>
</comment>
<dbReference type="SMART" id="SM00382">
    <property type="entry name" value="AAA"/>
    <property type="match status" value="1"/>
</dbReference>